<proteinExistence type="predicted"/>
<feature type="signal peptide" evidence="1">
    <location>
        <begin position="1"/>
        <end position="26"/>
    </location>
</feature>
<organism evidence="2 3">
    <name type="scientific">Mycobacterium cookii</name>
    <dbReference type="NCBI Taxonomy" id="1775"/>
    <lineage>
        <taxon>Bacteria</taxon>
        <taxon>Bacillati</taxon>
        <taxon>Actinomycetota</taxon>
        <taxon>Actinomycetes</taxon>
        <taxon>Mycobacteriales</taxon>
        <taxon>Mycobacteriaceae</taxon>
        <taxon>Mycobacterium</taxon>
    </lineage>
</organism>
<dbReference type="KEGG" id="mcoo:MCOO_28020"/>
<gene>
    <name evidence="2" type="ORF">MCOO_28020</name>
</gene>
<dbReference type="Proteomes" id="UP000465866">
    <property type="component" value="Chromosome"/>
</dbReference>
<evidence type="ECO:0000313" key="2">
    <source>
        <dbReference type="EMBL" id="BBX46787.1"/>
    </source>
</evidence>
<dbReference type="AlphaFoldDB" id="A0A7I7KY80"/>
<evidence type="ECO:0000256" key="1">
    <source>
        <dbReference type="SAM" id="SignalP"/>
    </source>
</evidence>
<protein>
    <recommendedName>
        <fullName evidence="4">Secreted protein</fullName>
    </recommendedName>
</protein>
<sequence>MRSAARHCITAGAALVGLSVIIAAPAAPPLSDVQVPAVQLSGNSHENPDANSPSVADLLQVMNGSESPVVVQNITESETGVFEGDTPAIVPGLSELLNLGTDPAGVTDPQGKAFIDLGPLVPGVVTPAPAGPPPAGG</sequence>
<feature type="chain" id="PRO_5029446448" description="Secreted protein" evidence="1">
    <location>
        <begin position="27"/>
        <end position="137"/>
    </location>
</feature>
<keyword evidence="3" id="KW-1185">Reference proteome</keyword>
<dbReference type="EMBL" id="AP022569">
    <property type="protein sequence ID" value="BBX46787.1"/>
    <property type="molecule type" value="Genomic_DNA"/>
</dbReference>
<accession>A0A7I7KY80</accession>
<evidence type="ECO:0000313" key="3">
    <source>
        <dbReference type="Proteomes" id="UP000465866"/>
    </source>
</evidence>
<dbReference type="RefSeq" id="WP_163776894.1">
    <property type="nucleotide sequence ID" value="NZ_AP022569.1"/>
</dbReference>
<evidence type="ECO:0008006" key="4">
    <source>
        <dbReference type="Google" id="ProtNLM"/>
    </source>
</evidence>
<keyword evidence="1" id="KW-0732">Signal</keyword>
<reference evidence="2 3" key="1">
    <citation type="journal article" date="2019" name="Emerg. Microbes Infect.">
        <title>Comprehensive subspecies identification of 175 nontuberculous mycobacteria species based on 7547 genomic profiles.</title>
        <authorList>
            <person name="Matsumoto Y."/>
            <person name="Kinjo T."/>
            <person name="Motooka D."/>
            <person name="Nabeya D."/>
            <person name="Jung N."/>
            <person name="Uechi K."/>
            <person name="Horii T."/>
            <person name="Iida T."/>
            <person name="Fujita J."/>
            <person name="Nakamura S."/>
        </authorList>
    </citation>
    <scope>NUCLEOTIDE SEQUENCE [LARGE SCALE GENOMIC DNA]</scope>
    <source>
        <strain evidence="2 3">JCM 12404</strain>
    </source>
</reference>
<name>A0A7I7KY80_9MYCO</name>